<feature type="coiled-coil region" evidence="1">
    <location>
        <begin position="112"/>
        <end position="139"/>
    </location>
</feature>
<keyword evidence="1" id="KW-0175">Coiled coil</keyword>
<dbReference type="Proteomes" id="UP000827914">
    <property type="component" value="Segment"/>
</dbReference>
<name>A0AAE9BN28_9CAUD</name>
<proteinExistence type="predicted"/>
<dbReference type="EMBL" id="OK040171">
    <property type="protein sequence ID" value="UAV84629.1"/>
    <property type="molecule type" value="Genomic_DNA"/>
</dbReference>
<evidence type="ECO:0000256" key="1">
    <source>
        <dbReference type="SAM" id="Coils"/>
    </source>
</evidence>
<keyword evidence="3" id="KW-1185">Reference proteome</keyword>
<sequence length="318" mass="36731">MSNEFKLVPVEPDREMCLAAKRERDSYPIVGDRDSPVVMWRAMLAAAPRPPELGGEPEVLAITCRDHTFKWATDDWRHIPANIQLIDRARLAPLQAENAQLRILSADQALNLKRVKRDYVELKAVHDQLEARCDELEGAERQFVGMVKLEWTQHRQLFDRIVDPNNRGYSYYTNYIEVNHRDDGTEVLRDTQWVGLFAAKVQTTCTIKGYAHGNQPQYEYSEYEPSLIAENNTAKITSRRSGELDKCYKDLDKMLSVLSYNYDDRPKGRRDCPQRVHSKFAKQEITGYNETRKAAKDLTRDHLTATVYEEAKYGGESK</sequence>
<reference evidence="2" key="1">
    <citation type="submission" date="2021-09" db="EMBL/GenBank/DDBJ databases">
        <authorList>
            <person name="Liu Y."/>
        </authorList>
    </citation>
    <scope>NUCLEOTIDE SEQUENCE</scope>
</reference>
<organism evidence="2 3">
    <name type="scientific">Pseudomonas phage PHB09</name>
    <dbReference type="NCBI Taxonomy" id="2867265"/>
    <lineage>
        <taxon>Viruses</taxon>
        <taxon>Duplodnaviria</taxon>
        <taxon>Heunggongvirae</taxon>
        <taxon>Uroviricota</taxon>
        <taxon>Caudoviricetes</taxon>
        <taxon>Vandenendeviridae</taxon>
        <taxon>Gorskivirinae</taxon>
        <taxon>Dilongvirus</taxon>
        <taxon>Dilongvirus PHB09</taxon>
    </lineage>
</organism>
<evidence type="ECO:0000313" key="2">
    <source>
        <dbReference type="EMBL" id="UAV84629.1"/>
    </source>
</evidence>
<evidence type="ECO:0000313" key="3">
    <source>
        <dbReference type="Proteomes" id="UP000827914"/>
    </source>
</evidence>
<accession>A0AAE9BN28</accession>
<protein>
    <submittedName>
        <fullName evidence="2">Uncharacterized protein</fullName>
    </submittedName>
</protein>
<gene>
    <name evidence="2" type="ORF">PHB09_134</name>
</gene>